<dbReference type="EMBL" id="OU466858">
    <property type="protein sequence ID" value="CAH2043481.1"/>
    <property type="molecule type" value="Genomic_DNA"/>
</dbReference>
<proteinExistence type="predicted"/>
<dbReference type="Proteomes" id="UP000836841">
    <property type="component" value="Chromosome 2"/>
</dbReference>
<feature type="compositionally biased region" description="Polar residues" evidence="1">
    <location>
        <begin position="128"/>
        <end position="140"/>
    </location>
</feature>
<feature type="compositionally biased region" description="Polar residues" evidence="1">
    <location>
        <begin position="147"/>
        <end position="170"/>
    </location>
</feature>
<accession>A0AAU9RIV9</accession>
<name>A0AAU9RIV9_THLAR</name>
<evidence type="ECO:0000256" key="1">
    <source>
        <dbReference type="SAM" id="MobiDB-lite"/>
    </source>
</evidence>
<dbReference type="PANTHER" id="PTHR36407">
    <property type="entry name" value="MEDIATOR-ASSOCIATED PROTEIN 2"/>
    <property type="match status" value="1"/>
</dbReference>
<gene>
    <name evidence="2" type="ORF">TAV2_LOCUS7268</name>
</gene>
<reference evidence="2 3" key="1">
    <citation type="submission" date="2022-03" db="EMBL/GenBank/DDBJ databases">
        <authorList>
            <person name="Nunn A."/>
            <person name="Chopra R."/>
            <person name="Nunn A."/>
            <person name="Contreras Garrido A."/>
        </authorList>
    </citation>
    <scope>NUCLEOTIDE SEQUENCE [LARGE SCALE GENOMIC DNA]</scope>
</reference>
<feature type="region of interest" description="Disordered" evidence="1">
    <location>
        <begin position="116"/>
        <end position="211"/>
    </location>
</feature>
<sequence>MALDYKPSDDFVVNNLQSLDDFDVTESKELWLIQCPTSHFPEINGKEFKVKLDKDGVFGGFEDSSGKEVGLVSFASQEADATVIIPSANESKIVGKISRRVSLVRYPEPKELVDTVKTKTQQKHVGAVTNSSGKYSNPARSSKHKSGQSGLRHSAATRSSRQKSIFSNFPETPKSSKRKHPESSVKKQHGPTTTVSGSSDGKSKKKAKTDK</sequence>
<keyword evidence="3" id="KW-1185">Reference proteome</keyword>
<protein>
    <recommendedName>
        <fullName evidence="4">Mediator-associated protein 2</fullName>
    </recommendedName>
</protein>
<dbReference type="PANTHER" id="PTHR36407:SF1">
    <property type="entry name" value="MEDIATOR-ASSOCIATED PROTEIN 2"/>
    <property type="match status" value="1"/>
</dbReference>
<organism evidence="2 3">
    <name type="scientific">Thlaspi arvense</name>
    <name type="common">Field penny-cress</name>
    <dbReference type="NCBI Taxonomy" id="13288"/>
    <lineage>
        <taxon>Eukaryota</taxon>
        <taxon>Viridiplantae</taxon>
        <taxon>Streptophyta</taxon>
        <taxon>Embryophyta</taxon>
        <taxon>Tracheophyta</taxon>
        <taxon>Spermatophyta</taxon>
        <taxon>Magnoliopsida</taxon>
        <taxon>eudicotyledons</taxon>
        <taxon>Gunneridae</taxon>
        <taxon>Pentapetalae</taxon>
        <taxon>rosids</taxon>
        <taxon>malvids</taxon>
        <taxon>Brassicales</taxon>
        <taxon>Brassicaceae</taxon>
        <taxon>Thlaspideae</taxon>
        <taxon>Thlaspi</taxon>
    </lineage>
</organism>
<evidence type="ECO:0000313" key="2">
    <source>
        <dbReference type="EMBL" id="CAH2043481.1"/>
    </source>
</evidence>
<evidence type="ECO:0000313" key="3">
    <source>
        <dbReference type="Proteomes" id="UP000836841"/>
    </source>
</evidence>
<dbReference type="InterPro" id="IPR038823">
    <property type="entry name" value="MED2_plant"/>
</dbReference>
<evidence type="ECO:0008006" key="4">
    <source>
        <dbReference type="Google" id="ProtNLM"/>
    </source>
</evidence>
<dbReference type="AlphaFoldDB" id="A0AAU9RIV9"/>